<proteinExistence type="predicted"/>
<dbReference type="AlphaFoldDB" id="A0A8F1IF20"/>
<protein>
    <submittedName>
        <fullName evidence="1">Uncharacterized protein</fullName>
    </submittedName>
</protein>
<name>A0A8F1IF20_ECOLX</name>
<evidence type="ECO:0000313" key="1">
    <source>
        <dbReference type="EMBL" id="QWP89352.1"/>
    </source>
</evidence>
<geneLocation type="plasmid" evidence="1">
    <name>pCTX-M-1.A</name>
</geneLocation>
<gene>
    <name evidence="1" type="ORF">IHCLGBEB_00155</name>
</gene>
<keyword evidence="1" id="KW-0614">Plasmid</keyword>
<reference evidence="1" key="1">
    <citation type="journal article" date="2021" name="Antibiotics">
        <title>Does an Antibiotic Stewardship Applied in a Pig Farm Lead to Low ESBL Prevalence?</title>
        <authorList>
            <person name="Fournier C."/>
            <person name="Nordmann P."/>
            <person name="Pittet O."/>
            <person name="Poirel L."/>
        </authorList>
    </citation>
    <scope>NUCLEOTIDE SEQUENCE</scope>
    <source>
        <plasmid evidence="1">pCTX-M-1.A</plasmid>
    </source>
</reference>
<accession>A0A8F1IF20</accession>
<sequence length="51" mass="5877">MFIAVVAALILNRLYCSLFLTAKLPNHFAPGILLYKYRGIMKALLMYMLKQ</sequence>
<dbReference type="EMBL" id="MW978788">
    <property type="protein sequence ID" value="QWP89352.1"/>
    <property type="molecule type" value="Genomic_DNA"/>
</dbReference>
<organism evidence="1">
    <name type="scientific">Escherichia coli</name>
    <dbReference type="NCBI Taxonomy" id="562"/>
    <lineage>
        <taxon>Bacteria</taxon>
        <taxon>Pseudomonadati</taxon>
        <taxon>Pseudomonadota</taxon>
        <taxon>Gammaproteobacteria</taxon>
        <taxon>Enterobacterales</taxon>
        <taxon>Enterobacteriaceae</taxon>
        <taxon>Escherichia</taxon>
    </lineage>
</organism>